<dbReference type="PATRIC" id="fig|1121305.3.peg.1260"/>
<dbReference type="SUPFAM" id="SSF103473">
    <property type="entry name" value="MFS general substrate transporter"/>
    <property type="match status" value="1"/>
</dbReference>
<reference evidence="2 3" key="1">
    <citation type="submission" date="2016-02" db="EMBL/GenBank/DDBJ databases">
        <title>Genome sequence of Clostridium colicanis DSM 13634.</title>
        <authorList>
            <person name="Poehlein A."/>
            <person name="Daniel R."/>
        </authorList>
    </citation>
    <scope>NUCLEOTIDE SEQUENCE [LARGE SCALE GENOMIC DNA]</scope>
    <source>
        <strain evidence="2 3">DSM 13634</strain>
    </source>
</reference>
<evidence type="ECO:0000313" key="2">
    <source>
        <dbReference type="EMBL" id="KYH29121.1"/>
    </source>
</evidence>
<keyword evidence="1" id="KW-1133">Transmembrane helix</keyword>
<keyword evidence="1" id="KW-0472">Membrane</keyword>
<dbReference type="STRING" id="1121305.CLCOL_12580"/>
<evidence type="ECO:0000313" key="3">
    <source>
        <dbReference type="Proteomes" id="UP000075374"/>
    </source>
</evidence>
<dbReference type="AlphaFoldDB" id="A0A151ANB5"/>
<dbReference type="EMBL" id="LTBB01000005">
    <property type="protein sequence ID" value="KYH29121.1"/>
    <property type="molecule type" value="Genomic_DNA"/>
</dbReference>
<name>A0A151ANB5_9CLOT</name>
<keyword evidence="1" id="KW-0812">Transmembrane</keyword>
<keyword evidence="3" id="KW-1185">Reference proteome</keyword>
<gene>
    <name evidence="2" type="ORF">CLCOL_12580</name>
</gene>
<proteinExistence type="predicted"/>
<dbReference type="Proteomes" id="UP000075374">
    <property type="component" value="Unassembled WGS sequence"/>
</dbReference>
<feature type="transmembrane region" description="Helical" evidence="1">
    <location>
        <begin position="31"/>
        <end position="53"/>
    </location>
</feature>
<dbReference type="RefSeq" id="WP_061858126.1">
    <property type="nucleotide sequence ID" value="NZ_LTBB01000005.1"/>
</dbReference>
<dbReference type="InterPro" id="IPR036259">
    <property type="entry name" value="MFS_trans_sf"/>
</dbReference>
<feature type="transmembrane region" description="Helical" evidence="1">
    <location>
        <begin position="74"/>
        <end position="94"/>
    </location>
</feature>
<accession>A0A151ANB5</accession>
<evidence type="ECO:0000256" key="1">
    <source>
        <dbReference type="SAM" id="Phobius"/>
    </source>
</evidence>
<comment type="caution">
    <text evidence="2">The sequence shown here is derived from an EMBL/GenBank/DDBJ whole genome shotgun (WGS) entry which is preliminary data.</text>
</comment>
<protein>
    <submittedName>
        <fullName evidence="2">Uncharacterized protein</fullName>
    </submittedName>
</protein>
<sequence length="98" mass="10647">MIIALVIGLFVAAIGALVSMAIDNWQFSFAISGVAAVISVVMSSMFKNIGLISRKRAEARGEKGNKALEEGENWARAVSLFGLPNIIIAIILYFKLYR</sequence>
<organism evidence="2 3">
    <name type="scientific">Clostridium colicanis DSM 13634</name>
    <dbReference type="NCBI Taxonomy" id="1121305"/>
    <lineage>
        <taxon>Bacteria</taxon>
        <taxon>Bacillati</taxon>
        <taxon>Bacillota</taxon>
        <taxon>Clostridia</taxon>
        <taxon>Eubacteriales</taxon>
        <taxon>Clostridiaceae</taxon>
        <taxon>Clostridium</taxon>
    </lineage>
</organism>